<evidence type="ECO:0000313" key="13">
    <source>
        <dbReference type="EMBL" id="KAJ9587815.1"/>
    </source>
</evidence>
<keyword evidence="8 10" id="KW-0472">Membrane</keyword>
<dbReference type="FunFam" id="3.40.50.720:FF:000143">
    <property type="entry name" value="Fatty acyl-CoA reductase"/>
    <property type="match status" value="1"/>
</dbReference>
<reference evidence="13" key="2">
    <citation type="submission" date="2023-05" db="EMBL/GenBank/DDBJ databases">
        <authorList>
            <person name="Fouks B."/>
        </authorList>
    </citation>
    <scope>NUCLEOTIDE SEQUENCE</scope>
    <source>
        <strain evidence="13">Stay&amp;Tobe</strain>
        <tissue evidence="13">Testes</tissue>
    </source>
</reference>
<keyword evidence="3 10" id="KW-0444">Lipid biosynthesis</keyword>
<evidence type="ECO:0000259" key="12">
    <source>
        <dbReference type="Pfam" id="PF07993"/>
    </source>
</evidence>
<dbReference type="InterPro" id="IPR033640">
    <property type="entry name" value="FAR_C"/>
</dbReference>
<dbReference type="InterPro" id="IPR013120">
    <property type="entry name" value="FAR_NAD-bd"/>
</dbReference>
<evidence type="ECO:0000256" key="3">
    <source>
        <dbReference type="ARBA" id="ARBA00022516"/>
    </source>
</evidence>
<dbReference type="GO" id="GO:0102965">
    <property type="term" value="F:alcohol-forming long-chain fatty acyl-CoA reductase activity"/>
    <property type="evidence" value="ECO:0007669"/>
    <property type="project" value="UniProtKB-EC"/>
</dbReference>
<dbReference type="Pfam" id="PF07993">
    <property type="entry name" value="NAD_binding_4"/>
    <property type="match status" value="1"/>
</dbReference>
<comment type="caution">
    <text evidence="13">The sequence shown here is derived from an EMBL/GenBank/DDBJ whole genome shotgun (WGS) entry which is preliminary data.</text>
</comment>
<evidence type="ECO:0000256" key="4">
    <source>
        <dbReference type="ARBA" id="ARBA00022692"/>
    </source>
</evidence>
<evidence type="ECO:0000256" key="9">
    <source>
        <dbReference type="ARBA" id="ARBA00052530"/>
    </source>
</evidence>
<comment type="subcellular location">
    <subcellularLocation>
        <location evidence="1">Membrane</location>
        <topology evidence="1">Multi-pass membrane protein</topology>
    </subcellularLocation>
</comment>
<comment type="similarity">
    <text evidence="2 10">Belongs to the fatty acyl-CoA reductase family.</text>
</comment>
<feature type="transmembrane region" description="Helical" evidence="10">
    <location>
        <begin position="464"/>
        <end position="485"/>
    </location>
</feature>
<evidence type="ECO:0000256" key="8">
    <source>
        <dbReference type="ARBA" id="ARBA00023136"/>
    </source>
</evidence>
<dbReference type="GO" id="GO:0016020">
    <property type="term" value="C:membrane"/>
    <property type="evidence" value="ECO:0007669"/>
    <property type="project" value="UniProtKB-SubCell"/>
</dbReference>
<dbReference type="GO" id="GO:0035336">
    <property type="term" value="P:long-chain fatty-acyl-CoA metabolic process"/>
    <property type="evidence" value="ECO:0007669"/>
    <property type="project" value="TreeGrafter"/>
</dbReference>
<dbReference type="AlphaFoldDB" id="A0AAD8EES4"/>
<dbReference type="Pfam" id="PF03015">
    <property type="entry name" value="Sterile"/>
    <property type="match status" value="1"/>
</dbReference>
<keyword evidence="7 10" id="KW-0443">Lipid metabolism</keyword>
<reference evidence="13" key="1">
    <citation type="journal article" date="2023" name="IScience">
        <title>Live-bearing cockroach genome reveals convergent evolutionary mechanisms linked to viviparity in insects and beyond.</title>
        <authorList>
            <person name="Fouks B."/>
            <person name="Harrison M.C."/>
            <person name="Mikhailova A.A."/>
            <person name="Marchal E."/>
            <person name="English S."/>
            <person name="Carruthers M."/>
            <person name="Jennings E.C."/>
            <person name="Chiamaka E.L."/>
            <person name="Frigard R.A."/>
            <person name="Pippel M."/>
            <person name="Attardo G.M."/>
            <person name="Benoit J.B."/>
            <person name="Bornberg-Bauer E."/>
            <person name="Tobe S.S."/>
        </authorList>
    </citation>
    <scope>NUCLEOTIDE SEQUENCE</scope>
    <source>
        <strain evidence="13">Stay&amp;Tobe</strain>
    </source>
</reference>
<dbReference type="PANTHER" id="PTHR11011">
    <property type="entry name" value="MALE STERILITY PROTEIN 2-RELATED"/>
    <property type="match status" value="1"/>
</dbReference>
<evidence type="ECO:0000256" key="10">
    <source>
        <dbReference type="RuleBase" id="RU363097"/>
    </source>
</evidence>
<evidence type="ECO:0000313" key="14">
    <source>
        <dbReference type="Proteomes" id="UP001233999"/>
    </source>
</evidence>
<dbReference type="Proteomes" id="UP001233999">
    <property type="component" value="Unassembled WGS sequence"/>
</dbReference>
<keyword evidence="4 10" id="KW-0812">Transmembrane</keyword>
<feature type="domain" description="Thioester reductase (TE)" evidence="12">
    <location>
        <begin position="15"/>
        <end position="284"/>
    </location>
</feature>
<keyword evidence="5 10" id="KW-0521">NADP</keyword>
<feature type="domain" description="Fatty acyl-CoA reductase C-terminal" evidence="11">
    <location>
        <begin position="355"/>
        <end position="445"/>
    </location>
</feature>
<gene>
    <name evidence="13" type="ORF">L9F63_018739</name>
</gene>
<protein>
    <recommendedName>
        <fullName evidence="10">Fatty acyl-CoA reductase</fullName>
        <ecNumber evidence="10">1.2.1.84</ecNumber>
    </recommendedName>
</protein>
<comment type="function">
    <text evidence="10">Catalyzes the reduction of fatty acyl-CoA to fatty alcohols.</text>
</comment>
<keyword evidence="14" id="KW-1185">Reference proteome</keyword>
<keyword evidence="10" id="KW-0560">Oxidoreductase</keyword>
<dbReference type="EMBL" id="JASPKZ010006060">
    <property type="protein sequence ID" value="KAJ9587815.1"/>
    <property type="molecule type" value="Genomic_DNA"/>
</dbReference>
<proteinExistence type="inferred from homology"/>
<dbReference type="Gene3D" id="3.40.50.720">
    <property type="entry name" value="NAD(P)-binding Rossmann-like Domain"/>
    <property type="match status" value="1"/>
</dbReference>
<evidence type="ECO:0000256" key="7">
    <source>
        <dbReference type="ARBA" id="ARBA00023098"/>
    </source>
</evidence>
<comment type="catalytic activity">
    <reaction evidence="9 10">
        <text>a long-chain fatty acyl-CoA + 2 NADPH + 2 H(+) = a long-chain primary fatty alcohol + 2 NADP(+) + CoA</text>
        <dbReference type="Rhea" id="RHEA:52716"/>
        <dbReference type="ChEBI" id="CHEBI:15378"/>
        <dbReference type="ChEBI" id="CHEBI:57287"/>
        <dbReference type="ChEBI" id="CHEBI:57783"/>
        <dbReference type="ChEBI" id="CHEBI:58349"/>
        <dbReference type="ChEBI" id="CHEBI:77396"/>
        <dbReference type="ChEBI" id="CHEBI:83139"/>
        <dbReference type="EC" id="1.2.1.84"/>
    </reaction>
</comment>
<sequence length="492" mass="56366">MSGIQESFRGSTILVTGATGFLGQLMVEKLLRTCSNLDMIYVLVRPKKGKNEEDRLKQIFDGHLFEPLKKLRPDFLSKVRLICGDCRNPCLGLSAEDVNLLKQKLNFIFHIAATVRFDQHIHTAYDINVGATVDLIQIAKEAQNLKAFVHISTAYSNCPRKVIDECFYEPSMRWRELRQLVDSLDDESLSALTPLIIDKWPNTYSFTKCLAEDAIRDLGKDLPIAIVRPSVVVSTAKEPLSNWINNVYGAGGVAAGAAVGLIRVMRADEKNVMDIVPADYVINSSIAAAWEVTSSRPSDPIILNYVSSTQRPITFGQYMKDLKCTMYVPALFCMWYYFLTLESQRLVYNVYSFFLHTIPALIADFIAVVLRKQPRLIKGYMKVHKFIDVIAYFAVQEWSFNNNNVQTLWKKLSEEDKKLFNFDISGLEWDVFLFHMLRGVRLYTIGETFETLEKAKAHYFRLKVIHFSVVYAVQLLLLWTTYQLLKYTYSIL</sequence>
<evidence type="ECO:0000256" key="5">
    <source>
        <dbReference type="ARBA" id="ARBA00022857"/>
    </source>
</evidence>
<accession>A0AAD8EES4</accession>
<feature type="transmembrane region" description="Helical" evidence="10">
    <location>
        <begin position="321"/>
        <end position="338"/>
    </location>
</feature>
<dbReference type="InterPro" id="IPR036291">
    <property type="entry name" value="NAD(P)-bd_dom_sf"/>
</dbReference>
<keyword evidence="6 10" id="KW-1133">Transmembrane helix</keyword>
<dbReference type="GO" id="GO:0080019">
    <property type="term" value="F:alcohol-forming very long-chain fatty acyl-CoA reductase activity"/>
    <property type="evidence" value="ECO:0007669"/>
    <property type="project" value="InterPro"/>
</dbReference>
<feature type="transmembrane region" description="Helical" evidence="10">
    <location>
        <begin position="350"/>
        <end position="370"/>
    </location>
</feature>
<feature type="transmembrane region" description="Helical" evidence="10">
    <location>
        <begin position="247"/>
        <end position="265"/>
    </location>
</feature>
<evidence type="ECO:0000256" key="2">
    <source>
        <dbReference type="ARBA" id="ARBA00005928"/>
    </source>
</evidence>
<name>A0AAD8EES4_DIPPU</name>
<dbReference type="GO" id="GO:0005777">
    <property type="term" value="C:peroxisome"/>
    <property type="evidence" value="ECO:0007669"/>
    <property type="project" value="TreeGrafter"/>
</dbReference>
<dbReference type="InterPro" id="IPR026055">
    <property type="entry name" value="FAR"/>
</dbReference>
<evidence type="ECO:0000256" key="1">
    <source>
        <dbReference type="ARBA" id="ARBA00004141"/>
    </source>
</evidence>
<dbReference type="SUPFAM" id="SSF51735">
    <property type="entry name" value="NAD(P)-binding Rossmann-fold domains"/>
    <property type="match status" value="1"/>
</dbReference>
<evidence type="ECO:0000256" key="6">
    <source>
        <dbReference type="ARBA" id="ARBA00022989"/>
    </source>
</evidence>
<evidence type="ECO:0000259" key="11">
    <source>
        <dbReference type="Pfam" id="PF03015"/>
    </source>
</evidence>
<dbReference type="CDD" id="cd09071">
    <property type="entry name" value="FAR_C"/>
    <property type="match status" value="1"/>
</dbReference>
<dbReference type="CDD" id="cd05236">
    <property type="entry name" value="FAR-N_SDR_e"/>
    <property type="match status" value="1"/>
</dbReference>
<dbReference type="PANTHER" id="PTHR11011:SF60">
    <property type="entry name" value="FATTY ACYL-COA REDUCTASE-RELATED"/>
    <property type="match status" value="1"/>
</dbReference>
<organism evidence="13 14">
    <name type="scientific">Diploptera punctata</name>
    <name type="common">Pacific beetle cockroach</name>
    <dbReference type="NCBI Taxonomy" id="6984"/>
    <lineage>
        <taxon>Eukaryota</taxon>
        <taxon>Metazoa</taxon>
        <taxon>Ecdysozoa</taxon>
        <taxon>Arthropoda</taxon>
        <taxon>Hexapoda</taxon>
        <taxon>Insecta</taxon>
        <taxon>Pterygota</taxon>
        <taxon>Neoptera</taxon>
        <taxon>Polyneoptera</taxon>
        <taxon>Dictyoptera</taxon>
        <taxon>Blattodea</taxon>
        <taxon>Blaberoidea</taxon>
        <taxon>Blaberidae</taxon>
        <taxon>Diplopterinae</taxon>
        <taxon>Diploptera</taxon>
    </lineage>
</organism>
<dbReference type="EC" id="1.2.1.84" evidence="10"/>